<dbReference type="RefSeq" id="WP_192819067.1">
    <property type="nucleotide sequence ID" value="NZ_CP062310.1"/>
</dbReference>
<dbReference type="AlphaFoldDB" id="A0A7L9FJX1"/>
<organism evidence="2 3">
    <name type="scientific">Infirmifilum lucidum</name>
    <dbReference type="NCBI Taxonomy" id="2776706"/>
    <lineage>
        <taxon>Archaea</taxon>
        <taxon>Thermoproteota</taxon>
        <taxon>Thermoprotei</taxon>
        <taxon>Thermofilales</taxon>
        <taxon>Thermofilaceae</taxon>
        <taxon>Infirmifilum</taxon>
    </lineage>
</organism>
<feature type="transmembrane region" description="Helical" evidence="1">
    <location>
        <begin position="98"/>
        <end position="119"/>
    </location>
</feature>
<dbReference type="GeneID" id="59148451"/>
<keyword evidence="1" id="KW-0472">Membrane</keyword>
<reference evidence="2 3" key="1">
    <citation type="submission" date="2020-10" db="EMBL/GenBank/DDBJ databases">
        <title>Thermofilum lucidum 3507LT sp. nov. a novel member of Thermofilaceae family isolated from Chile hot spring, and proposal of description order Thermofilales.</title>
        <authorList>
            <person name="Zayulina K.S."/>
            <person name="Elcheninov A.G."/>
            <person name="Toshchakov S.V."/>
            <person name="Kublanov I.V."/>
        </authorList>
    </citation>
    <scope>NUCLEOTIDE SEQUENCE [LARGE SCALE GENOMIC DNA]</scope>
    <source>
        <strain evidence="2 3">3507LT</strain>
    </source>
</reference>
<gene>
    <name evidence="2" type="ORF">IG193_01105</name>
</gene>
<protein>
    <submittedName>
        <fullName evidence="2">Uncharacterized protein</fullName>
    </submittedName>
</protein>
<keyword evidence="1" id="KW-0812">Transmembrane</keyword>
<evidence type="ECO:0000313" key="2">
    <source>
        <dbReference type="EMBL" id="QOJ79095.1"/>
    </source>
</evidence>
<name>A0A7L9FJX1_9CREN</name>
<keyword evidence="3" id="KW-1185">Reference proteome</keyword>
<accession>A0A7L9FJX1</accession>
<evidence type="ECO:0000256" key="1">
    <source>
        <dbReference type="SAM" id="Phobius"/>
    </source>
</evidence>
<dbReference type="InParanoid" id="A0A7L9FJX1"/>
<evidence type="ECO:0000313" key="3">
    <source>
        <dbReference type="Proteomes" id="UP000594121"/>
    </source>
</evidence>
<dbReference type="Proteomes" id="UP000594121">
    <property type="component" value="Chromosome"/>
</dbReference>
<sequence>MTARIVRPRALAVALLIASAMGLAAHIALSSALPALGLLGVADTSMFYRVEVVEVSPGHYGYVFSPQPAYYILLSLLFLAFLAYGYHEYTRSGVKRLVLAGLIAYLIALVATAIAFYFLHEAICNSCTTRCYAEGKSLKQCGVQAGCVCEPKPYPSTALHPEKTLGLVLPGLLPLGGLG</sequence>
<keyword evidence="1" id="KW-1133">Transmembrane helix</keyword>
<proteinExistence type="predicted"/>
<dbReference type="KEGG" id="thel:IG193_01105"/>
<dbReference type="EMBL" id="CP062310">
    <property type="protein sequence ID" value="QOJ79095.1"/>
    <property type="molecule type" value="Genomic_DNA"/>
</dbReference>
<feature type="transmembrane region" description="Helical" evidence="1">
    <location>
        <begin position="69"/>
        <end position="86"/>
    </location>
</feature>